<dbReference type="GO" id="GO:0008270">
    <property type="term" value="F:zinc ion binding"/>
    <property type="evidence" value="ECO:0007669"/>
    <property type="project" value="UniProtKB-KW"/>
</dbReference>
<name>A0AAU9VST5_9CNID</name>
<dbReference type="PROSITE" id="PS50089">
    <property type="entry name" value="ZF_RING_2"/>
    <property type="match status" value="1"/>
</dbReference>
<dbReference type="InterPro" id="IPR001298">
    <property type="entry name" value="Filamin/ABP280_rpt"/>
</dbReference>
<dbReference type="InterPro" id="IPR001841">
    <property type="entry name" value="Znf_RING"/>
</dbReference>
<dbReference type="InterPro" id="IPR013083">
    <property type="entry name" value="Znf_RING/FYVE/PHD"/>
</dbReference>
<evidence type="ECO:0000313" key="13">
    <source>
        <dbReference type="Proteomes" id="UP001159428"/>
    </source>
</evidence>
<dbReference type="InterPro" id="IPR013783">
    <property type="entry name" value="Ig-like_fold"/>
</dbReference>
<evidence type="ECO:0000256" key="6">
    <source>
        <dbReference type="PROSITE-ProRule" id="PRU00024"/>
    </source>
</evidence>
<dbReference type="Gene3D" id="2.40.10.500">
    <property type="match status" value="1"/>
</dbReference>
<feature type="domain" description="B box-type" evidence="11">
    <location>
        <begin position="152"/>
        <end position="195"/>
    </location>
</feature>
<dbReference type="Pfam" id="PF17170">
    <property type="entry name" value="DUF5128"/>
    <property type="match status" value="1"/>
</dbReference>
<dbReference type="SUPFAM" id="SSF101898">
    <property type="entry name" value="NHL repeat"/>
    <property type="match status" value="1"/>
</dbReference>
<dbReference type="EMBL" id="CALNXJ010000003">
    <property type="protein sequence ID" value="CAH3035518.1"/>
    <property type="molecule type" value="Genomic_DNA"/>
</dbReference>
<evidence type="ECO:0000256" key="7">
    <source>
        <dbReference type="PROSITE-ProRule" id="PRU00087"/>
    </source>
</evidence>
<feature type="repeat" description="NHL" evidence="8">
    <location>
        <begin position="570"/>
        <end position="613"/>
    </location>
</feature>
<dbReference type="InterPro" id="IPR011042">
    <property type="entry name" value="6-blade_b-propeller_TolB-like"/>
</dbReference>
<evidence type="ECO:0000256" key="1">
    <source>
        <dbReference type="ARBA" id="ARBA00008518"/>
    </source>
</evidence>
<feature type="repeat" description="Filamin" evidence="7">
    <location>
        <begin position="365"/>
        <end position="468"/>
    </location>
</feature>
<evidence type="ECO:0000256" key="3">
    <source>
        <dbReference type="ARBA" id="ARBA00022737"/>
    </source>
</evidence>
<keyword evidence="9" id="KW-0175">Coiled coil</keyword>
<evidence type="ECO:0000256" key="9">
    <source>
        <dbReference type="SAM" id="Coils"/>
    </source>
</evidence>
<feature type="domain" description="RING-type" evidence="10">
    <location>
        <begin position="12"/>
        <end position="55"/>
    </location>
</feature>
<evidence type="ECO:0000259" key="10">
    <source>
        <dbReference type="PROSITE" id="PS50089"/>
    </source>
</evidence>
<feature type="repeat" description="NHL" evidence="8">
    <location>
        <begin position="523"/>
        <end position="566"/>
    </location>
</feature>
<dbReference type="Pfam" id="PF00643">
    <property type="entry name" value="zf-B_box"/>
    <property type="match status" value="1"/>
</dbReference>
<evidence type="ECO:0000256" key="2">
    <source>
        <dbReference type="ARBA" id="ARBA00022723"/>
    </source>
</evidence>
<dbReference type="PROSITE" id="PS50194">
    <property type="entry name" value="FILAMIN_REPEAT"/>
    <property type="match status" value="1"/>
</dbReference>
<dbReference type="Pfam" id="PF01436">
    <property type="entry name" value="NHL"/>
    <property type="match status" value="2"/>
</dbReference>
<accession>A0AAU9VST5</accession>
<sequence>MDVKKLHEDLRCSVCTNTYTDPKQLPCLHCFCLQCLNDIQRQSNDCDSITCPECSLEFSVPSRGNLSDFPSNIRVSNMLNVLAIKERNTSVVKCGNCDKKSSQCFYCFHCCIFWCEECVIAHSTIRNNKGHRVLLVNDFRDHDFEEISKRPVKLEFCSKKDHEKEELRFFCGDCERPICNICVVTVHNRHTKMLLEDVLTEKRAEIISLINSKRKLIEKKHGQINELQVKCTELQNKVSNVKRDARSLADNIIAVIEAKMREMFEDVDKQAEEILDFFKNQQICLEKQVQSVEKEIEEIEEFVKGSTRAELLRYKSKLEKSLHVSAPEIGNCNDLRKNCHLILKQNDASMKALQAHGIGSMKAFLTLTSYSKSTADVKGMREAIVGLEARSVLTTKNAEGEKCYTEHDEISVRVTNWDGHDSVTTAQVQDNRDGTYFVTHFFTETGKHEISVTINEEHVCGSPFAVVVKPRSFVPLSTFGEQRMHAGSLSKPWGIAVSARNEIAVTESNANRVQVFSCNGTYLRSFGRKGNQKGEFYYPTGIAFDNSGNILVADTFNHRIQLLCDRGKYLSQFGGEGSLDHQLKYPYGLFVDSVGNIIVADSGNKLVKFFSNTGSCLKKIGETFCLTKPLNCIQHDDLFLISDISEHCIVVFDRKGQFQYKIGKKGQGDGEFNEPSYVSVYKPGELMICDSLNHRVQIVKLNGTLVSKFGGKGHKVGKLKRPTSSAVLRDNKIVLTDCFNDRIQIFSE</sequence>
<gene>
    <name evidence="12" type="ORF">PMEA_00017407</name>
</gene>
<proteinExistence type="inferred from homology"/>
<dbReference type="InterPro" id="IPR000315">
    <property type="entry name" value="Znf_B-box"/>
</dbReference>
<dbReference type="Pfam" id="PF00630">
    <property type="entry name" value="Filamin"/>
    <property type="match status" value="1"/>
</dbReference>
<evidence type="ECO:0000256" key="5">
    <source>
        <dbReference type="ARBA" id="ARBA00022833"/>
    </source>
</evidence>
<dbReference type="InterPro" id="IPR001258">
    <property type="entry name" value="NHL_repeat"/>
</dbReference>
<dbReference type="PROSITE" id="PS00518">
    <property type="entry name" value="ZF_RING_1"/>
    <property type="match status" value="1"/>
</dbReference>
<dbReference type="PROSITE" id="PS51125">
    <property type="entry name" value="NHL"/>
    <property type="match status" value="3"/>
</dbReference>
<dbReference type="GO" id="GO:0061630">
    <property type="term" value="F:ubiquitin protein ligase activity"/>
    <property type="evidence" value="ECO:0007669"/>
    <property type="project" value="TreeGrafter"/>
</dbReference>
<dbReference type="InterPro" id="IPR017868">
    <property type="entry name" value="Filamin/ABP280_repeat-like"/>
</dbReference>
<reference evidence="12 13" key="1">
    <citation type="submission" date="2022-05" db="EMBL/GenBank/DDBJ databases">
        <authorList>
            <consortium name="Genoscope - CEA"/>
            <person name="William W."/>
        </authorList>
    </citation>
    <scope>NUCLEOTIDE SEQUENCE [LARGE SCALE GENOMIC DNA]</scope>
</reference>
<dbReference type="Gene3D" id="3.30.160.60">
    <property type="entry name" value="Classic Zinc Finger"/>
    <property type="match status" value="1"/>
</dbReference>
<evidence type="ECO:0000256" key="4">
    <source>
        <dbReference type="ARBA" id="ARBA00022771"/>
    </source>
</evidence>
<dbReference type="SUPFAM" id="SSF57850">
    <property type="entry name" value="RING/U-box"/>
    <property type="match status" value="1"/>
</dbReference>
<dbReference type="Gene3D" id="2.60.40.10">
    <property type="entry name" value="Immunoglobulins"/>
    <property type="match status" value="1"/>
</dbReference>
<keyword evidence="5" id="KW-0862">Zinc</keyword>
<evidence type="ECO:0008006" key="14">
    <source>
        <dbReference type="Google" id="ProtNLM"/>
    </source>
</evidence>
<dbReference type="Gene3D" id="2.120.10.30">
    <property type="entry name" value="TolB, C-terminal domain"/>
    <property type="match status" value="1"/>
</dbReference>
<keyword evidence="13" id="KW-1185">Reference proteome</keyword>
<comment type="similarity">
    <text evidence="1">Belongs to the TRIM/RBCC family.</text>
</comment>
<protein>
    <recommendedName>
        <fullName evidence="14">E3 ubiquitin-protein ligase TRIM71</fullName>
    </recommendedName>
</protein>
<dbReference type="SUPFAM" id="SSF57845">
    <property type="entry name" value="B-box zinc-binding domain"/>
    <property type="match status" value="1"/>
</dbReference>
<dbReference type="SMART" id="SM00557">
    <property type="entry name" value="IG_FLMN"/>
    <property type="match status" value="1"/>
</dbReference>
<feature type="repeat" description="NHL" evidence="8">
    <location>
        <begin position="476"/>
        <end position="519"/>
    </location>
</feature>
<dbReference type="PANTHER" id="PTHR25462:SF291">
    <property type="entry name" value="E3 UBIQUITIN-PROTEIN LIGASE TRIM45"/>
    <property type="match status" value="1"/>
</dbReference>
<dbReference type="PANTHER" id="PTHR25462">
    <property type="entry name" value="BONUS, ISOFORM C-RELATED"/>
    <property type="match status" value="1"/>
</dbReference>
<dbReference type="SUPFAM" id="SSF81296">
    <property type="entry name" value="E set domains"/>
    <property type="match status" value="1"/>
</dbReference>
<keyword evidence="2" id="KW-0479">Metal-binding</keyword>
<dbReference type="InterPro" id="IPR017907">
    <property type="entry name" value="Znf_RING_CS"/>
</dbReference>
<dbReference type="InterPro" id="IPR014756">
    <property type="entry name" value="Ig_E-set"/>
</dbReference>
<feature type="coiled-coil region" evidence="9">
    <location>
        <begin position="217"/>
        <end position="251"/>
    </location>
</feature>
<dbReference type="SMART" id="SM00184">
    <property type="entry name" value="RING"/>
    <property type="match status" value="1"/>
</dbReference>
<evidence type="ECO:0000259" key="11">
    <source>
        <dbReference type="PROSITE" id="PS50119"/>
    </source>
</evidence>
<organism evidence="12 13">
    <name type="scientific">Pocillopora meandrina</name>
    <dbReference type="NCBI Taxonomy" id="46732"/>
    <lineage>
        <taxon>Eukaryota</taxon>
        <taxon>Metazoa</taxon>
        <taxon>Cnidaria</taxon>
        <taxon>Anthozoa</taxon>
        <taxon>Hexacorallia</taxon>
        <taxon>Scleractinia</taxon>
        <taxon>Astrocoeniina</taxon>
        <taxon>Pocilloporidae</taxon>
        <taxon>Pocillopora</taxon>
    </lineage>
</organism>
<comment type="caution">
    <text evidence="12">The sequence shown here is derived from an EMBL/GenBank/DDBJ whole genome shotgun (WGS) entry which is preliminary data.</text>
</comment>
<dbReference type="SMART" id="SM00336">
    <property type="entry name" value="BBOX"/>
    <property type="match status" value="2"/>
</dbReference>
<evidence type="ECO:0000313" key="12">
    <source>
        <dbReference type="EMBL" id="CAH3035518.1"/>
    </source>
</evidence>
<dbReference type="Gene3D" id="3.30.40.10">
    <property type="entry name" value="Zinc/RING finger domain, C3HC4 (zinc finger)"/>
    <property type="match status" value="1"/>
</dbReference>
<dbReference type="PROSITE" id="PS50119">
    <property type="entry name" value="ZF_BBOX"/>
    <property type="match status" value="1"/>
</dbReference>
<dbReference type="InterPro" id="IPR047153">
    <property type="entry name" value="TRIM45/56/19-like"/>
</dbReference>
<keyword evidence="3" id="KW-0677">Repeat</keyword>
<keyword evidence="4 6" id="KW-0863">Zinc-finger</keyword>
<evidence type="ECO:0000256" key="8">
    <source>
        <dbReference type="PROSITE-ProRule" id="PRU00504"/>
    </source>
</evidence>
<dbReference type="Proteomes" id="UP001159428">
    <property type="component" value="Unassembled WGS sequence"/>
</dbReference>
<dbReference type="AlphaFoldDB" id="A0AAU9VST5"/>